<evidence type="ECO:0000256" key="4">
    <source>
        <dbReference type="ARBA" id="ARBA00023284"/>
    </source>
</evidence>
<dbReference type="Proteomes" id="UP000031197">
    <property type="component" value="Unassembled WGS sequence"/>
</dbReference>
<comment type="caution">
    <text evidence="7">The sequence shown here is derived from an EMBL/GenBank/DDBJ whole genome shotgun (WGS) entry which is preliminary data.</text>
</comment>
<dbReference type="InterPro" id="IPR017937">
    <property type="entry name" value="Thioredoxin_CS"/>
</dbReference>
<keyword evidence="3" id="KW-1015">Disulfide bond</keyword>
<protein>
    <submittedName>
        <fullName evidence="7">Thiol:disulfide interchange protein DsbE</fullName>
    </submittedName>
</protein>
<evidence type="ECO:0000313" key="8">
    <source>
        <dbReference type="Proteomes" id="UP000031197"/>
    </source>
</evidence>
<evidence type="ECO:0000256" key="1">
    <source>
        <dbReference type="ARBA" id="ARBA00004196"/>
    </source>
</evidence>
<proteinExistence type="predicted"/>
<dbReference type="PANTHER" id="PTHR42852:SF6">
    <property type="entry name" value="THIOL:DISULFIDE INTERCHANGE PROTEIN DSBE"/>
    <property type="match status" value="1"/>
</dbReference>
<dbReference type="EMBL" id="JWLW01000066">
    <property type="protein sequence ID" value="KHT44579.1"/>
    <property type="molecule type" value="Genomic_DNA"/>
</dbReference>
<comment type="subcellular location">
    <subcellularLocation>
        <location evidence="1">Cell envelope</location>
    </subcellularLocation>
</comment>
<feature type="domain" description="Thioredoxin" evidence="6">
    <location>
        <begin position="35"/>
        <end position="186"/>
    </location>
</feature>
<feature type="compositionally biased region" description="Polar residues" evidence="5">
    <location>
        <begin position="212"/>
        <end position="233"/>
    </location>
</feature>
<evidence type="ECO:0000256" key="2">
    <source>
        <dbReference type="ARBA" id="ARBA00022748"/>
    </source>
</evidence>
<dbReference type="SUPFAM" id="SSF52833">
    <property type="entry name" value="Thioredoxin-like"/>
    <property type="match status" value="1"/>
</dbReference>
<dbReference type="InterPro" id="IPR036249">
    <property type="entry name" value="Thioredoxin-like_sf"/>
</dbReference>
<reference evidence="7 8" key="1">
    <citation type="submission" date="2014-12" db="EMBL/GenBank/DDBJ databases">
        <title>Genome sequencing of Alteromonas marina AD001.</title>
        <authorList>
            <person name="Adrian T.G.S."/>
            <person name="Chan K.G."/>
        </authorList>
    </citation>
    <scope>NUCLEOTIDE SEQUENCE [LARGE SCALE GENOMIC DNA]</scope>
    <source>
        <strain evidence="7 8">AD001</strain>
    </source>
</reference>
<dbReference type="InterPro" id="IPR013766">
    <property type="entry name" value="Thioredoxin_domain"/>
</dbReference>
<dbReference type="InterPro" id="IPR050553">
    <property type="entry name" value="Thioredoxin_ResA/DsbE_sf"/>
</dbReference>
<dbReference type="RefSeq" id="WP_039223313.1">
    <property type="nucleotide sequence ID" value="NZ_JWLW01000066.1"/>
</dbReference>
<dbReference type="PANTHER" id="PTHR42852">
    <property type="entry name" value="THIOL:DISULFIDE INTERCHANGE PROTEIN DSBE"/>
    <property type="match status" value="1"/>
</dbReference>
<evidence type="ECO:0000313" key="7">
    <source>
        <dbReference type="EMBL" id="KHT44579.1"/>
    </source>
</evidence>
<evidence type="ECO:0000256" key="3">
    <source>
        <dbReference type="ARBA" id="ARBA00023157"/>
    </source>
</evidence>
<organism evidence="7 8">
    <name type="scientific">Alteromonas marina</name>
    <dbReference type="NCBI Taxonomy" id="203795"/>
    <lineage>
        <taxon>Bacteria</taxon>
        <taxon>Pseudomonadati</taxon>
        <taxon>Pseudomonadota</taxon>
        <taxon>Gammaproteobacteria</taxon>
        <taxon>Alteromonadales</taxon>
        <taxon>Alteromonadaceae</taxon>
        <taxon>Alteromonas/Salinimonas group</taxon>
        <taxon>Alteromonas</taxon>
    </lineage>
</organism>
<evidence type="ECO:0000259" key="6">
    <source>
        <dbReference type="PROSITE" id="PS51352"/>
    </source>
</evidence>
<keyword evidence="4" id="KW-0676">Redox-active center</keyword>
<dbReference type="GO" id="GO:0015036">
    <property type="term" value="F:disulfide oxidoreductase activity"/>
    <property type="evidence" value="ECO:0007669"/>
    <property type="project" value="UniProtKB-ARBA"/>
</dbReference>
<feature type="region of interest" description="Disordered" evidence="5">
    <location>
        <begin position="211"/>
        <end position="233"/>
    </location>
</feature>
<evidence type="ECO:0000256" key="5">
    <source>
        <dbReference type="SAM" id="MobiDB-lite"/>
    </source>
</evidence>
<keyword evidence="8" id="KW-1185">Reference proteome</keyword>
<dbReference type="GO" id="GO:0017004">
    <property type="term" value="P:cytochrome complex assembly"/>
    <property type="evidence" value="ECO:0007669"/>
    <property type="project" value="UniProtKB-KW"/>
</dbReference>
<sequence length="233" mass="25854">MKKAPLVAIPLVLFSLLVIFLFKGLFSDPRELDSQVQDKTLPAFSLPDLMKPEVTYTPEDLKGKVTILNVWGVWCVTCAVEMPYLTQLKNEQNVHIVGLYFDQDLDPDFGTKTLSRVQQEVTDMLSRYGNPYAYNIFDVYRDTSLDLGVTGAPEHFVIDADGIIRMHHIGDINERVWNSKVGPLYNKLVAEASGKTGNGKKLDVDAVMASEPTLSNTLNEKNNQSSASAQGGK</sequence>
<dbReference type="GO" id="GO:0030313">
    <property type="term" value="C:cell envelope"/>
    <property type="evidence" value="ECO:0007669"/>
    <property type="project" value="UniProtKB-SubCell"/>
</dbReference>
<dbReference type="PROSITE" id="PS00194">
    <property type="entry name" value="THIOREDOXIN_1"/>
    <property type="match status" value="1"/>
</dbReference>
<dbReference type="Pfam" id="PF08534">
    <property type="entry name" value="Redoxin"/>
    <property type="match status" value="1"/>
</dbReference>
<name>A0A0B3YVP0_9ALTE</name>
<dbReference type="InterPro" id="IPR013740">
    <property type="entry name" value="Redoxin"/>
</dbReference>
<dbReference type="PROSITE" id="PS51352">
    <property type="entry name" value="THIOREDOXIN_2"/>
    <property type="match status" value="1"/>
</dbReference>
<gene>
    <name evidence="7" type="ORF">RJ41_17090</name>
</gene>
<accession>A0A0B3YVP0</accession>
<keyword evidence="2" id="KW-0201">Cytochrome c-type biogenesis</keyword>
<dbReference type="Gene3D" id="3.40.30.10">
    <property type="entry name" value="Glutaredoxin"/>
    <property type="match status" value="1"/>
</dbReference>
<dbReference type="OrthoDB" id="9799347at2"/>
<dbReference type="AlphaFoldDB" id="A0A0B3YVP0"/>